<evidence type="ECO:0000313" key="2">
    <source>
        <dbReference type="EMBL" id="GGB56197.1"/>
    </source>
</evidence>
<feature type="domain" description="HTH araC/xylS-type" evidence="1">
    <location>
        <begin position="162"/>
        <end position="259"/>
    </location>
</feature>
<reference evidence="3" key="1">
    <citation type="journal article" date="2019" name="Int. J. Syst. Evol. Microbiol.">
        <title>The Global Catalogue of Microorganisms (GCM) 10K type strain sequencing project: providing services to taxonomists for standard genome sequencing and annotation.</title>
        <authorList>
            <consortium name="The Broad Institute Genomics Platform"/>
            <consortium name="The Broad Institute Genome Sequencing Center for Infectious Disease"/>
            <person name="Wu L."/>
            <person name="Ma J."/>
        </authorList>
    </citation>
    <scope>NUCLEOTIDE SEQUENCE [LARGE SCALE GENOMIC DNA]</scope>
    <source>
        <strain evidence="3">CGMCC 1.10188</strain>
    </source>
</reference>
<dbReference type="PANTHER" id="PTHR43436">
    <property type="entry name" value="ARAC-FAMILY TRANSCRIPTIONAL REGULATOR"/>
    <property type="match status" value="1"/>
</dbReference>
<dbReference type="Proteomes" id="UP000603352">
    <property type="component" value="Unassembled WGS sequence"/>
</dbReference>
<dbReference type="PANTHER" id="PTHR43436:SF1">
    <property type="entry name" value="TRANSCRIPTIONAL REGULATORY PROTEIN"/>
    <property type="match status" value="1"/>
</dbReference>
<comment type="caution">
    <text evidence="2">The sequence shown here is derived from an EMBL/GenBank/DDBJ whole genome shotgun (WGS) entry which is preliminary data.</text>
</comment>
<keyword evidence="3" id="KW-1185">Reference proteome</keyword>
<evidence type="ECO:0000259" key="1">
    <source>
        <dbReference type="PROSITE" id="PS01124"/>
    </source>
</evidence>
<accession>A0ABQ1IZE0</accession>
<dbReference type="InterPro" id="IPR018060">
    <property type="entry name" value="HTH_AraC"/>
</dbReference>
<name>A0ABQ1IZE0_9PROT</name>
<protein>
    <submittedName>
        <fullName evidence="2">Transcriptional regulator</fullName>
    </submittedName>
</protein>
<evidence type="ECO:0000313" key="3">
    <source>
        <dbReference type="Proteomes" id="UP000603352"/>
    </source>
</evidence>
<sequence>MRAEGVTGIGDARLMLIGPERLFYAGLLGRPGVRNLGGIAIYVASAGRIVVRAGGGPDRVGSCAVVPAYMPHVISAEARDILALKIEPETVDSDGLPGFIRQVLAAPGTAGIVDAPDVVARVRAAHSALAARAGSACPPAHAFDRSFFGAAIPSRPMDWRIRAVVRAAPSDVSAFPSAEACAVSVDLSVSRFLHLFRDQTGVSFRNWRAWKRARISLAHVNRNPNLAHLALDVGYPDQAHFSRSIRNIFGLRPRDIVAGSRRLDIRLTDGILPPGLAPAGASALR</sequence>
<proteinExistence type="predicted"/>
<dbReference type="EMBL" id="BMDZ01000065">
    <property type="protein sequence ID" value="GGB56197.1"/>
    <property type="molecule type" value="Genomic_DNA"/>
</dbReference>
<dbReference type="RefSeq" id="WP_229708406.1">
    <property type="nucleotide sequence ID" value="NZ_BMDZ01000065.1"/>
</dbReference>
<dbReference type="Gene3D" id="1.10.10.60">
    <property type="entry name" value="Homeodomain-like"/>
    <property type="match status" value="2"/>
</dbReference>
<gene>
    <name evidence="2" type="ORF">GCM10011505_41400</name>
</gene>
<dbReference type="SMART" id="SM00342">
    <property type="entry name" value="HTH_ARAC"/>
    <property type="match status" value="1"/>
</dbReference>
<organism evidence="2 3">
    <name type="scientific">Tistrella bauzanensis</name>
    <dbReference type="NCBI Taxonomy" id="657419"/>
    <lineage>
        <taxon>Bacteria</taxon>
        <taxon>Pseudomonadati</taxon>
        <taxon>Pseudomonadota</taxon>
        <taxon>Alphaproteobacteria</taxon>
        <taxon>Geminicoccales</taxon>
        <taxon>Geminicoccaceae</taxon>
        <taxon>Tistrella</taxon>
    </lineage>
</organism>
<dbReference type="Pfam" id="PF12833">
    <property type="entry name" value="HTH_18"/>
    <property type="match status" value="1"/>
</dbReference>
<dbReference type="PROSITE" id="PS01124">
    <property type="entry name" value="HTH_ARAC_FAMILY_2"/>
    <property type="match status" value="1"/>
</dbReference>